<dbReference type="Proteomes" id="UP000229502">
    <property type="component" value="Unassembled WGS sequence"/>
</dbReference>
<dbReference type="InterPro" id="IPR029044">
    <property type="entry name" value="Nucleotide-diphossugar_trans"/>
</dbReference>
<dbReference type="PANTHER" id="PTHR43630:SF1">
    <property type="entry name" value="POLY-BETA-1,6-N-ACETYL-D-GLUCOSAMINE SYNTHASE"/>
    <property type="match status" value="1"/>
</dbReference>
<organism evidence="5 6">
    <name type="scientific">Candidatus Shapirobacteria bacterium CG07_land_8_20_14_0_80_39_18</name>
    <dbReference type="NCBI Taxonomy" id="1974882"/>
    <lineage>
        <taxon>Bacteria</taxon>
        <taxon>Candidatus Shapironibacteriota</taxon>
    </lineage>
</organism>
<dbReference type="Gene3D" id="3.90.550.10">
    <property type="entry name" value="Spore Coat Polysaccharide Biosynthesis Protein SpsA, Chain A"/>
    <property type="match status" value="1"/>
</dbReference>
<evidence type="ECO:0000256" key="2">
    <source>
        <dbReference type="ARBA" id="ARBA00022676"/>
    </source>
</evidence>
<dbReference type="PANTHER" id="PTHR43630">
    <property type="entry name" value="POLY-BETA-1,6-N-ACETYL-D-GLUCOSAMINE SYNTHASE"/>
    <property type="match status" value="1"/>
</dbReference>
<accession>A0A2M6YRS0</accession>
<dbReference type="GO" id="GO:0016757">
    <property type="term" value="F:glycosyltransferase activity"/>
    <property type="evidence" value="ECO:0007669"/>
    <property type="project" value="UniProtKB-KW"/>
</dbReference>
<dbReference type="AlphaFoldDB" id="A0A2M6YRS0"/>
<evidence type="ECO:0000256" key="3">
    <source>
        <dbReference type="ARBA" id="ARBA00022679"/>
    </source>
</evidence>
<name>A0A2M6YRS0_9BACT</name>
<evidence type="ECO:0000256" key="1">
    <source>
        <dbReference type="ARBA" id="ARBA00006739"/>
    </source>
</evidence>
<keyword evidence="2" id="KW-0328">Glycosyltransferase</keyword>
<evidence type="ECO:0000313" key="5">
    <source>
        <dbReference type="EMBL" id="PIU35818.1"/>
    </source>
</evidence>
<comment type="similarity">
    <text evidence="1">Belongs to the glycosyltransferase 2 family.</text>
</comment>
<sequence>MIEYPTTFTFIMPCYNAEKNIKQGVESLLSINYPKNKFFIIIVDDCSTDQTVSVIKKGKFEKVNLIRLRKNRGPANARNIGKSKASTDYVIFIDTETIVDKNILLHYSVAARKFPTAVFSGNIKYFGNKNLNTEIIERGGKFSKRLQPPE</sequence>
<dbReference type="CDD" id="cd00761">
    <property type="entry name" value="Glyco_tranf_GTA_type"/>
    <property type="match status" value="1"/>
</dbReference>
<dbReference type="EMBL" id="PEWZ01000051">
    <property type="protein sequence ID" value="PIU35818.1"/>
    <property type="molecule type" value="Genomic_DNA"/>
</dbReference>
<gene>
    <name evidence="5" type="ORF">COT03_00955</name>
</gene>
<feature type="domain" description="Glycosyltransferase 2-like" evidence="4">
    <location>
        <begin position="10"/>
        <end position="134"/>
    </location>
</feature>
<protein>
    <recommendedName>
        <fullName evidence="4">Glycosyltransferase 2-like domain-containing protein</fullName>
    </recommendedName>
</protein>
<dbReference type="Pfam" id="PF00535">
    <property type="entry name" value="Glycos_transf_2"/>
    <property type="match status" value="1"/>
</dbReference>
<evidence type="ECO:0000313" key="6">
    <source>
        <dbReference type="Proteomes" id="UP000229502"/>
    </source>
</evidence>
<dbReference type="SUPFAM" id="SSF53448">
    <property type="entry name" value="Nucleotide-diphospho-sugar transferases"/>
    <property type="match status" value="1"/>
</dbReference>
<reference evidence="6" key="1">
    <citation type="submission" date="2017-09" db="EMBL/GenBank/DDBJ databases">
        <title>Depth-based differentiation of microbial function through sediment-hosted aquifers and enrichment of novel symbionts in the deep terrestrial subsurface.</title>
        <authorList>
            <person name="Probst A.J."/>
            <person name="Ladd B."/>
            <person name="Jarett J.K."/>
            <person name="Geller-Mcgrath D.E."/>
            <person name="Sieber C.M.K."/>
            <person name="Emerson J.B."/>
            <person name="Anantharaman K."/>
            <person name="Thomas B.C."/>
            <person name="Malmstrom R."/>
            <person name="Stieglmeier M."/>
            <person name="Klingl A."/>
            <person name="Woyke T."/>
            <person name="Ryan C.M."/>
            <person name="Banfield J.F."/>
        </authorList>
    </citation>
    <scope>NUCLEOTIDE SEQUENCE [LARGE SCALE GENOMIC DNA]</scope>
</reference>
<evidence type="ECO:0000259" key="4">
    <source>
        <dbReference type="Pfam" id="PF00535"/>
    </source>
</evidence>
<proteinExistence type="inferred from homology"/>
<keyword evidence="3" id="KW-0808">Transferase</keyword>
<comment type="caution">
    <text evidence="5">The sequence shown here is derived from an EMBL/GenBank/DDBJ whole genome shotgun (WGS) entry which is preliminary data.</text>
</comment>
<dbReference type="InterPro" id="IPR001173">
    <property type="entry name" value="Glyco_trans_2-like"/>
</dbReference>